<name>A0ACC0J136_9ERIC</name>
<sequence length="138" mass="15243">MCNWTPLAPGKFKVNFDVATKRGSTEAVVALVVRDSVGNLVDGVTKKIHISFSLQGETLACHWSYIVAQDYSPSNVVIDGDKQSVIHLSVSKSVLPWDCGVLFNDIKRIVAQSSFSLRWSPRFSNKVAHWIANACLHD</sequence>
<evidence type="ECO:0000313" key="2">
    <source>
        <dbReference type="Proteomes" id="UP001060215"/>
    </source>
</evidence>
<accession>A0ACC0J136</accession>
<protein>
    <submittedName>
        <fullName evidence="1">Uncharacterized protein</fullName>
    </submittedName>
</protein>
<organism evidence="1 2">
    <name type="scientific">Camellia lanceoleosa</name>
    <dbReference type="NCBI Taxonomy" id="1840588"/>
    <lineage>
        <taxon>Eukaryota</taxon>
        <taxon>Viridiplantae</taxon>
        <taxon>Streptophyta</taxon>
        <taxon>Embryophyta</taxon>
        <taxon>Tracheophyta</taxon>
        <taxon>Spermatophyta</taxon>
        <taxon>Magnoliopsida</taxon>
        <taxon>eudicotyledons</taxon>
        <taxon>Gunneridae</taxon>
        <taxon>Pentapetalae</taxon>
        <taxon>asterids</taxon>
        <taxon>Ericales</taxon>
        <taxon>Theaceae</taxon>
        <taxon>Camellia</taxon>
    </lineage>
</organism>
<proteinExistence type="predicted"/>
<reference evidence="1 2" key="1">
    <citation type="journal article" date="2022" name="Plant J.">
        <title>Chromosome-level genome of Camellia lanceoleosa provides a valuable resource for understanding genome evolution and self-incompatibility.</title>
        <authorList>
            <person name="Gong W."/>
            <person name="Xiao S."/>
            <person name="Wang L."/>
            <person name="Liao Z."/>
            <person name="Chang Y."/>
            <person name="Mo W."/>
            <person name="Hu G."/>
            <person name="Li W."/>
            <person name="Zhao G."/>
            <person name="Zhu H."/>
            <person name="Hu X."/>
            <person name="Ji K."/>
            <person name="Xiang X."/>
            <person name="Song Q."/>
            <person name="Yuan D."/>
            <person name="Jin S."/>
            <person name="Zhang L."/>
        </authorList>
    </citation>
    <scope>NUCLEOTIDE SEQUENCE [LARGE SCALE GENOMIC DNA]</scope>
    <source>
        <strain evidence="1">SQ_2022a</strain>
    </source>
</reference>
<comment type="caution">
    <text evidence="1">The sequence shown here is derived from an EMBL/GenBank/DDBJ whole genome shotgun (WGS) entry which is preliminary data.</text>
</comment>
<gene>
    <name evidence="1" type="ORF">LOK49_LG01G00182</name>
</gene>
<dbReference type="EMBL" id="CM045758">
    <property type="protein sequence ID" value="KAI8031279.1"/>
    <property type="molecule type" value="Genomic_DNA"/>
</dbReference>
<dbReference type="Proteomes" id="UP001060215">
    <property type="component" value="Chromosome 1"/>
</dbReference>
<keyword evidence="2" id="KW-1185">Reference proteome</keyword>
<evidence type="ECO:0000313" key="1">
    <source>
        <dbReference type="EMBL" id="KAI8031279.1"/>
    </source>
</evidence>